<evidence type="ECO:0000259" key="2">
    <source>
        <dbReference type="PROSITE" id="PS51708"/>
    </source>
</evidence>
<name>A0A4R3J7A0_9PROT</name>
<organism evidence="3 4">
    <name type="scientific">Varunaivibrio sulfuroxidans</name>
    <dbReference type="NCBI Taxonomy" id="1773489"/>
    <lineage>
        <taxon>Bacteria</taxon>
        <taxon>Pseudomonadati</taxon>
        <taxon>Pseudomonadota</taxon>
        <taxon>Alphaproteobacteria</taxon>
        <taxon>Rhodospirillales</taxon>
        <taxon>Magnetovibrionaceae</taxon>
        <taxon>Varunaivibrio</taxon>
    </lineage>
</organism>
<dbReference type="Pfam" id="PF01928">
    <property type="entry name" value="CYTH"/>
    <property type="match status" value="1"/>
</dbReference>
<evidence type="ECO:0000259" key="1">
    <source>
        <dbReference type="PROSITE" id="PS51707"/>
    </source>
</evidence>
<dbReference type="Gene3D" id="1.40.20.10">
    <property type="entry name" value="CHAD domain"/>
    <property type="match status" value="1"/>
</dbReference>
<dbReference type="Proteomes" id="UP000295304">
    <property type="component" value="Unassembled WGS sequence"/>
</dbReference>
<gene>
    <name evidence="3" type="ORF">EDD55_10897</name>
</gene>
<dbReference type="Pfam" id="PF05235">
    <property type="entry name" value="CHAD"/>
    <property type="match status" value="1"/>
</dbReference>
<feature type="domain" description="CHAD" evidence="2">
    <location>
        <begin position="234"/>
        <end position="536"/>
    </location>
</feature>
<feature type="domain" description="CYTH" evidence="1">
    <location>
        <begin position="16"/>
        <end position="219"/>
    </location>
</feature>
<sequence length="536" mass="59674">MSVHAPGESHPDERPGIELELKFDLSPGDVRKLCRMPWLKALQEGKVHRQSLHALYFDTPAHDLADRRISLRVRKESRAYVQCLKSNTASDCNGFSRQEKEWPVKRARLDPDLLKKDTRAGRALADIDIDTLTAVFETDITRQSRVLVCADGTRMKCEVDRGRIVAGDADVTIHEMELEFVSGEITTFYDIARKIAQSVPVRLSLCSKACRGFSLASGTMPHWQRARHPKPRRGASNGEVLRSALQLGLRQVLANAPCVLARSHEEGVHQMRVALRRMRSALSLYRGGVGIQKTRDLVGMIRETSAALGDARDWDVFIGTTLPAVRYSEAAAPGSEALLRRSSALRDEAYERAQAYLGSREYGCLLVELAACSTVHRDGEKEIGPDGAALGGDVDLGAPATDFAYRVLARGHARLMKRGRGLKKLSAADRHRLRIAVKKARYTSELFASLFDADKTHPYLKALGRLQDVLGHLNDRVVAERLLERVGAATPAIRDKSFRRAVGEVSGWYGHLQVSQEQELLSAWKSFRRRAPFWSA</sequence>
<dbReference type="InterPro" id="IPR023577">
    <property type="entry name" value="CYTH_domain"/>
</dbReference>
<comment type="caution">
    <text evidence="3">The sequence shown here is derived from an EMBL/GenBank/DDBJ whole genome shotgun (WGS) entry which is preliminary data.</text>
</comment>
<accession>A0A4R3J7A0</accession>
<dbReference type="AlphaFoldDB" id="A0A4R3J7A0"/>
<dbReference type="PANTHER" id="PTHR39569">
    <property type="entry name" value="INORGANIC TRIPHOSPHATASE"/>
    <property type="match status" value="1"/>
</dbReference>
<dbReference type="InterPro" id="IPR007899">
    <property type="entry name" value="CHAD_dom"/>
</dbReference>
<dbReference type="EMBL" id="SLZW01000008">
    <property type="protein sequence ID" value="TCS61297.1"/>
    <property type="molecule type" value="Genomic_DNA"/>
</dbReference>
<reference evidence="3 4" key="1">
    <citation type="submission" date="2019-03" db="EMBL/GenBank/DDBJ databases">
        <title>Genomic Encyclopedia of Type Strains, Phase IV (KMG-IV): sequencing the most valuable type-strain genomes for metagenomic binning, comparative biology and taxonomic classification.</title>
        <authorList>
            <person name="Goeker M."/>
        </authorList>
    </citation>
    <scope>NUCLEOTIDE SEQUENCE [LARGE SCALE GENOMIC DNA]</scope>
    <source>
        <strain evidence="3 4">DSM 101688</strain>
    </source>
</reference>
<dbReference type="Gene3D" id="2.40.320.10">
    <property type="entry name" value="Hypothetical Protein Pfu-838710-001"/>
    <property type="match status" value="1"/>
</dbReference>
<dbReference type="SMART" id="SM00880">
    <property type="entry name" value="CHAD"/>
    <property type="match status" value="1"/>
</dbReference>
<proteinExistence type="predicted"/>
<evidence type="ECO:0000313" key="4">
    <source>
        <dbReference type="Proteomes" id="UP000295304"/>
    </source>
</evidence>
<dbReference type="GO" id="GO:0046872">
    <property type="term" value="F:metal ion binding"/>
    <property type="evidence" value="ECO:0007669"/>
    <property type="project" value="TreeGrafter"/>
</dbReference>
<dbReference type="GO" id="GO:0050355">
    <property type="term" value="F:inorganic triphosphate phosphatase activity"/>
    <property type="evidence" value="ECO:0007669"/>
    <property type="project" value="InterPro"/>
</dbReference>
<dbReference type="PANTHER" id="PTHR39569:SF1">
    <property type="entry name" value="INORGANIC TRIPHOSPHATASE"/>
    <property type="match status" value="1"/>
</dbReference>
<dbReference type="InterPro" id="IPR039013">
    <property type="entry name" value="YgiF"/>
</dbReference>
<dbReference type="SMART" id="SM01118">
    <property type="entry name" value="CYTH"/>
    <property type="match status" value="1"/>
</dbReference>
<dbReference type="OrthoDB" id="9777271at2"/>
<keyword evidence="4" id="KW-1185">Reference proteome</keyword>
<evidence type="ECO:0000313" key="3">
    <source>
        <dbReference type="EMBL" id="TCS61297.1"/>
    </source>
</evidence>
<dbReference type="InterPro" id="IPR038186">
    <property type="entry name" value="CHAD_dom_sf"/>
</dbReference>
<protein>
    <submittedName>
        <fullName evidence="3">Inorganic triphosphatase YgiF</fullName>
    </submittedName>
</protein>
<dbReference type="InterPro" id="IPR033469">
    <property type="entry name" value="CYTH-like_dom_sf"/>
</dbReference>
<dbReference type="CDD" id="cd07756">
    <property type="entry name" value="CYTH-like_Pase_CHAD"/>
    <property type="match status" value="1"/>
</dbReference>
<dbReference type="PROSITE" id="PS51707">
    <property type="entry name" value="CYTH"/>
    <property type="match status" value="1"/>
</dbReference>
<dbReference type="RefSeq" id="WP_132939593.1">
    <property type="nucleotide sequence ID" value="NZ_CP119676.1"/>
</dbReference>
<dbReference type="PROSITE" id="PS51708">
    <property type="entry name" value="CHAD"/>
    <property type="match status" value="1"/>
</dbReference>
<dbReference type="SUPFAM" id="SSF55154">
    <property type="entry name" value="CYTH-like phosphatases"/>
    <property type="match status" value="1"/>
</dbReference>